<dbReference type="Proteomes" id="UP000257109">
    <property type="component" value="Unassembled WGS sequence"/>
</dbReference>
<dbReference type="AlphaFoldDB" id="A0A371GQM6"/>
<name>A0A371GQM6_MUCPR</name>
<feature type="non-terminal residue" evidence="1">
    <location>
        <position position="1"/>
    </location>
</feature>
<sequence>MNAEEIVALWKENDELGSQYRRINGETNIRSKAKRSSGRNLNYENALLWMTSLTPLACRIEEAVPGQVRRTPDLDKHINAYVTQGIPDVLERSSPELVHMLVA</sequence>
<gene>
    <name evidence="1" type="ORF">CR513_24953</name>
</gene>
<accession>A0A371GQM6</accession>
<keyword evidence="2" id="KW-1185">Reference proteome</keyword>
<proteinExistence type="predicted"/>
<protein>
    <submittedName>
        <fullName evidence="1">Uncharacterized protein</fullName>
    </submittedName>
</protein>
<comment type="caution">
    <text evidence="1">The sequence shown here is derived from an EMBL/GenBank/DDBJ whole genome shotgun (WGS) entry which is preliminary data.</text>
</comment>
<evidence type="ECO:0000313" key="1">
    <source>
        <dbReference type="EMBL" id="RDX92861.1"/>
    </source>
</evidence>
<reference evidence="1" key="1">
    <citation type="submission" date="2018-05" db="EMBL/GenBank/DDBJ databases">
        <title>Draft genome of Mucuna pruriens seed.</title>
        <authorList>
            <person name="Nnadi N.E."/>
            <person name="Vos R."/>
            <person name="Hasami M.H."/>
            <person name="Devisetty U.K."/>
            <person name="Aguiy J.C."/>
        </authorList>
    </citation>
    <scope>NUCLEOTIDE SEQUENCE [LARGE SCALE GENOMIC DNA]</scope>
    <source>
        <strain evidence="1">JCA_2017</strain>
    </source>
</reference>
<organism evidence="1 2">
    <name type="scientific">Mucuna pruriens</name>
    <name type="common">Velvet bean</name>
    <name type="synonym">Dolichos pruriens</name>
    <dbReference type="NCBI Taxonomy" id="157652"/>
    <lineage>
        <taxon>Eukaryota</taxon>
        <taxon>Viridiplantae</taxon>
        <taxon>Streptophyta</taxon>
        <taxon>Embryophyta</taxon>
        <taxon>Tracheophyta</taxon>
        <taxon>Spermatophyta</taxon>
        <taxon>Magnoliopsida</taxon>
        <taxon>eudicotyledons</taxon>
        <taxon>Gunneridae</taxon>
        <taxon>Pentapetalae</taxon>
        <taxon>rosids</taxon>
        <taxon>fabids</taxon>
        <taxon>Fabales</taxon>
        <taxon>Fabaceae</taxon>
        <taxon>Papilionoideae</taxon>
        <taxon>50 kb inversion clade</taxon>
        <taxon>NPAAA clade</taxon>
        <taxon>indigoferoid/millettioid clade</taxon>
        <taxon>Phaseoleae</taxon>
        <taxon>Mucuna</taxon>
    </lineage>
</organism>
<dbReference type="EMBL" id="QJKJ01004757">
    <property type="protein sequence ID" value="RDX92861.1"/>
    <property type="molecule type" value="Genomic_DNA"/>
</dbReference>
<evidence type="ECO:0000313" key="2">
    <source>
        <dbReference type="Proteomes" id="UP000257109"/>
    </source>
</evidence>